<comment type="caution">
    <text evidence="10">The sequence shown here is derived from an EMBL/GenBank/DDBJ whole genome shotgun (WGS) entry which is preliminary data.</text>
</comment>
<dbReference type="InterPro" id="IPR042113">
    <property type="entry name" value="P_AcTrfase_dom1"/>
</dbReference>
<evidence type="ECO:0000256" key="2">
    <source>
        <dbReference type="ARBA" id="ARBA00004989"/>
    </source>
</evidence>
<keyword evidence="11" id="KW-1185">Reference proteome</keyword>
<name>A0A0R1QMG4_9LACO</name>
<evidence type="ECO:0000256" key="7">
    <source>
        <dbReference type="ARBA" id="ARBA00023315"/>
    </source>
</evidence>
<dbReference type="EMBL" id="AZEU01000239">
    <property type="protein sequence ID" value="KRL41928.1"/>
    <property type="molecule type" value="Genomic_DNA"/>
</dbReference>
<feature type="domain" description="Phosphate acetyl/butaryl transferase" evidence="9">
    <location>
        <begin position="4"/>
        <end position="319"/>
    </location>
</feature>
<dbReference type="InterPro" id="IPR042112">
    <property type="entry name" value="P_AcTrfase_dom2"/>
</dbReference>
<evidence type="ECO:0000256" key="3">
    <source>
        <dbReference type="ARBA" id="ARBA00005656"/>
    </source>
</evidence>
<evidence type="ECO:0000256" key="1">
    <source>
        <dbReference type="ARBA" id="ARBA00000705"/>
    </source>
</evidence>
<organism evidence="10 11">
    <name type="scientific">Lacticaseibacillus manihotivorans DSM 13343 = JCM 12514</name>
    <dbReference type="NCBI Taxonomy" id="1423769"/>
    <lineage>
        <taxon>Bacteria</taxon>
        <taxon>Bacillati</taxon>
        <taxon>Bacillota</taxon>
        <taxon>Bacilli</taxon>
        <taxon>Lactobacillales</taxon>
        <taxon>Lactobacillaceae</taxon>
        <taxon>Lacticaseibacillus</taxon>
    </lineage>
</organism>
<protein>
    <recommendedName>
        <fullName evidence="5">Phosphate acetyltransferase</fullName>
        <ecNumber evidence="4">2.3.1.8</ecNumber>
    </recommendedName>
    <alternativeName>
        <fullName evidence="8">Phosphotransacetylase</fullName>
    </alternativeName>
</protein>
<comment type="pathway">
    <text evidence="2">Metabolic intermediate biosynthesis; acetyl-CoA biosynthesis; acetyl-CoA from acetate: step 2/2.</text>
</comment>
<dbReference type="InterPro" id="IPR002505">
    <property type="entry name" value="PTA_PTB"/>
</dbReference>
<dbReference type="NCBIfam" id="TIGR00651">
    <property type="entry name" value="pta"/>
    <property type="match status" value="1"/>
</dbReference>
<dbReference type="PIRSF" id="PIRSF000428">
    <property type="entry name" value="P_Ac_trans"/>
    <property type="match status" value="1"/>
</dbReference>
<dbReference type="Pfam" id="PF01515">
    <property type="entry name" value="PTA_PTB"/>
    <property type="match status" value="1"/>
</dbReference>
<dbReference type="OrthoDB" id="9805787at2"/>
<accession>A0A0R1QMG4</accession>
<dbReference type="SUPFAM" id="SSF53659">
    <property type="entry name" value="Isocitrate/Isopropylmalate dehydrogenase-like"/>
    <property type="match status" value="1"/>
</dbReference>
<dbReference type="Proteomes" id="UP000051790">
    <property type="component" value="Unassembled WGS sequence"/>
</dbReference>
<dbReference type="EC" id="2.3.1.8" evidence="4"/>
<dbReference type="InterPro" id="IPR012147">
    <property type="entry name" value="P_Ac_Bu_trans"/>
</dbReference>
<dbReference type="Gene3D" id="3.40.50.10950">
    <property type="match status" value="1"/>
</dbReference>
<dbReference type="Gene3D" id="3.40.50.10750">
    <property type="entry name" value="Isocitrate/Isopropylmalate dehydrogenase-like"/>
    <property type="match status" value="1"/>
</dbReference>
<evidence type="ECO:0000256" key="6">
    <source>
        <dbReference type="ARBA" id="ARBA00022679"/>
    </source>
</evidence>
<comment type="catalytic activity">
    <reaction evidence="1">
        <text>acetyl-CoA + phosphate = acetyl phosphate + CoA</text>
        <dbReference type="Rhea" id="RHEA:19521"/>
        <dbReference type="ChEBI" id="CHEBI:22191"/>
        <dbReference type="ChEBI" id="CHEBI:43474"/>
        <dbReference type="ChEBI" id="CHEBI:57287"/>
        <dbReference type="ChEBI" id="CHEBI:57288"/>
        <dbReference type="EC" id="2.3.1.8"/>
    </reaction>
</comment>
<keyword evidence="6 10" id="KW-0808">Transferase</keyword>
<dbReference type="RefSeq" id="WP_056964626.1">
    <property type="nucleotide sequence ID" value="NZ_AZEU01000239.1"/>
</dbReference>
<sequence>MDLFESLSNKITGKDLRIVFPEGTDPRIVGAAVRLAASGLIHPILLGNPEAIGKVATEKGFDISKVTVRDPETDAFHDEMAAAFVERRHGKATAEQAEKIVRDPNYFGTMLVYMGKADGMVSGAVHSTADTVRPALQIVKTRPDATRISGAFIMQRGRDERYLFADNAINIDPNAQELAEIAVESARTAKIFDIDPKVAMLSFSTKGSAKAPQVDKVVEATAIAHKLNPDLALDGELQFDAAFVPTVAKLKAPDSEVAGYANVFIFPDLQAGNIGYKIAQRFGNFEAIGPILQGLNAPVADLSRGCNEEDVYKLAIITAAQALS</sequence>
<dbReference type="AlphaFoldDB" id="A0A0R1QMG4"/>
<evidence type="ECO:0000259" key="9">
    <source>
        <dbReference type="Pfam" id="PF01515"/>
    </source>
</evidence>
<dbReference type="PANTHER" id="PTHR43356">
    <property type="entry name" value="PHOSPHATE ACETYLTRANSFERASE"/>
    <property type="match status" value="1"/>
</dbReference>
<evidence type="ECO:0000256" key="4">
    <source>
        <dbReference type="ARBA" id="ARBA00012707"/>
    </source>
</evidence>
<keyword evidence="7" id="KW-0012">Acyltransferase</keyword>
<proteinExistence type="inferred from homology"/>
<dbReference type="GO" id="GO:0008959">
    <property type="term" value="F:phosphate acetyltransferase activity"/>
    <property type="evidence" value="ECO:0007669"/>
    <property type="project" value="UniProtKB-EC"/>
</dbReference>
<evidence type="ECO:0000256" key="8">
    <source>
        <dbReference type="ARBA" id="ARBA00031108"/>
    </source>
</evidence>
<evidence type="ECO:0000256" key="5">
    <source>
        <dbReference type="ARBA" id="ARBA00021528"/>
    </source>
</evidence>
<dbReference type="PANTHER" id="PTHR43356:SF3">
    <property type="entry name" value="PHOSPHATE ACETYLTRANSFERASE"/>
    <property type="match status" value="1"/>
</dbReference>
<dbReference type="InterPro" id="IPR004614">
    <property type="entry name" value="P_AcTrfase"/>
</dbReference>
<evidence type="ECO:0000313" key="11">
    <source>
        <dbReference type="Proteomes" id="UP000051790"/>
    </source>
</evidence>
<reference evidence="10 11" key="1">
    <citation type="journal article" date="2015" name="Genome Announc.">
        <title>Expanding the biotechnology potential of lactobacilli through comparative genomics of 213 strains and associated genera.</title>
        <authorList>
            <person name="Sun Z."/>
            <person name="Harris H.M."/>
            <person name="McCann A."/>
            <person name="Guo C."/>
            <person name="Argimon S."/>
            <person name="Zhang W."/>
            <person name="Yang X."/>
            <person name="Jeffery I.B."/>
            <person name="Cooney J.C."/>
            <person name="Kagawa T.F."/>
            <person name="Liu W."/>
            <person name="Song Y."/>
            <person name="Salvetti E."/>
            <person name="Wrobel A."/>
            <person name="Rasinkangas P."/>
            <person name="Parkhill J."/>
            <person name="Rea M.C."/>
            <person name="O'Sullivan O."/>
            <person name="Ritari J."/>
            <person name="Douillard F.P."/>
            <person name="Paul Ross R."/>
            <person name="Yang R."/>
            <person name="Briner A.E."/>
            <person name="Felis G.E."/>
            <person name="de Vos W.M."/>
            <person name="Barrangou R."/>
            <person name="Klaenhammer T.R."/>
            <person name="Caufield P.W."/>
            <person name="Cui Y."/>
            <person name="Zhang H."/>
            <person name="O'Toole P.W."/>
        </authorList>
    </citation>
    <scope>NUCLEOTIDE SEQUENCE [LARGE SCALE GENOMIC DNA]</scope>
    <source>
        <strain evidence="10 11">DSM 13343</strain>
    </source>
</reference>
<comment type="similarity">
    <text evidence="3">Belongs to the phosphate acetyltransferase and butyryltransferase family.</text>
</comment>
<evidence type="ECO:0000313" key="10">
    <source>
        <dbReference type="EMBL" id="KRL41928.1"/>
    </source>
</evidence>
<dbReference type="NCBIfam" id="NF007233">
    <property type="entry name" value="PRK09653.1"/>
    <property type="match status" value="1"/>
</dbReference>
<dbReference type="PATRIC" id="fig|1423769.4.peg.2220"/>
<gene>
    <name evidence="10" type="ORF">FD01_GL002064</name>
</gene>
<dbReference type="InterPro" id="IPR050500">
    <property type="entry name" value="Phos_Acetyltrans/Butyryltrans"/>
</dbReference>